<sequence>MASNSPTATDKDELLLSCRYGDIEDVQLFADKYGVETLSGIRDDNGNTVLHMICGNGHADLLDYLLPIIPPSLLSEKNAAQSTPLHWVALNSHLACAQKLVQFPGGPGVDLIDIKNAAGHSPLAEAEFAGWDEGAKWFVEVMNLEAEDGPNDEESDEGVRNEAEPALDKIDVTIEDADGQLATMTIDAGARNRPS</sequence>
<keyword evidence="3" id="KW-1185">Reference proteome</keyword>
<dbReference type="InterPro" id="IPR002110">
    <property type="entry name" value="Ankyrin_rpt"/>
</dbReference>
<dbReference type="PANTHER" id="PTHR24121">
    <property type="entry name" value="NO MECHANORECEPTOR POTENTIAL C, ISOFORM D-RELATED"/>
    <property type="match status" value="1"/>
</dbReference>
<feature type="compositionally biased region" description="Basic and acidic residues" evidence="1">
    <location>
        <begin position="157"/>
        <end position="171"/>
    </location>
</feature>
<dbReference type="PANTHER" id="PTHR24121:SF23">
    <property type="entry name" value="NO MECHANORECEPTOR POTENTIAL C, ISOFORM H"/>
    <property type="match status" value="1"/>
</dbReference>
<dbReference type="EMBL" id="JAUEPS010000002">
    <property type="protein sequence ID" value="KAK0468328.1"/>
    <property type="molecule type" value="Genomic_DNA"/>
</dbReference>
<accession>A0AA39TWA8</accession>
<name>A0AA39TWA8_ARMTA</name>
<dbReference type="GeneID" id="85365761"/>
<protein>
    <recommendedName>
        <fullName evidence="4">Ankyrin</fullName>
    </recommendedName>
</protein>
<dbReference type="RefSeq" id="XP_060338603.1">
    <property type="nucleotide sequence ID" value="XM_060482213.1"/>
</dbReference>
<dbReference type="Pfam" id="PF12796">
    <property type="entry name" value="Ank_2"/>
    <property type="match status" value="1"/>
</dbReference>
<dbReference type="SUPFAM" id="SSF48403">
    <property type="entry name" value="Ankyrin repeat"/>
    <property type="match status" value="1"/>
</dbReference>
<gene>
    <name evidence="2" type="ORF">EV420DRAFT_458721</name>
</gene>
<feature type="compositionally biased region" description="Acidic residues" evidence="1">
    <location>
        <begin position="147"/>
        <end position="156"/>
    </location>
</feature>
<dbReference type="AlphaFoldDB" id="A0AA39TWA8"/>
<evidence type="ECO:0008006" key="4">
    <source>
        <dbReference type="Google" id="ProtNLM"/>
    </source>
</evidence>
<dbReference type="SMART" id="SM00248">
    <property type="entry name" value="ANK"/>
    <property type="match status" value="2"/>
</dbReference>
<dbReference type="Gene3D" id="1.25.40.20">
    <property type="entry name" value="Ankyrin repeat-containing domain"/>
    <property type="match status" value="1"/>
</dbReference>
<reference evidence="2" key="1">
    <citation type="submission" date="2023-06" db="EMBL/GenBank/DDBJ databases">
        <authorList>
            <consortium name="Lawrence Berkeley National Laboratory"/>
            <person name="Ahrendt S."/>
            <person name="Sahu N."/>
            <person name="Indic B."/>
            <person name="Wong-Bajracharya J."/>
            <person name="Merenyi Z."/>
            <person name="Ke H.-M."/>
            <person name="Monk M."/>
            <person name="Kocsube S."/>
            <person name="Drula E."/>
            <person name="Lipzen A."/>
            <person name="Balint B."/>
            <person name="Henrissat B."/>
            <person name="Andreopoulos B."/>
            <person name="Martin F.M."/>
            <person name="Harder C.B."/>
            <person name="Rigling D."/>
            <person name="Ford K.L."/>
            <person name="Foster G.D."/>
            <person name="Pangilinan J."/>
            <person name="Papanicolaou A."/>
            <person name="Barry K."/>
            <person name="LaButti K."/>
            <person name="Viragh M."/>
            <person name="Koriabine M."/>
            <person name="Yan M."/>
            <person name="Riley R."/>
            <person name="Champramary S."/>
            <person name="Plett K.L."/>
            <person name="Tsai I.J."/>
            <person name="Slot J."/>
            <person name="Sipos G."/>
            <person name="Plett J."/>
            <person name="Nagy L.G."/>
            <person name="Grigoriev I.V."/>
        </authorList>
    </citation>
    <scope>NUCLEOTIDE SEQUENCE</scope>
    <source>
        <strain evidence="2">CCBAS 213</strain>
    </source>
</reference>
<feature type="region of interest" description="Disordered" evidence="1">
    <location>
        <begin position="147"/>
        <end position="171"/>
    </location>
</feature>
<evidence type="ECO:0000313" key="2">
    <source>
        <dbReference type="EMBL" id="KAK0468328.1"/>
    </source>
</evidence>
<dbReference type="Proteomes" id="UP001175211">
    <property type="component" value="Unassembled WGS sequence"/>
</dbReference>
<evidence type="ECO:0000256" key="1">
    <source>
        <dbReference type="SAM" id="MobiDB-lite"/>
    </source>
</evidence>
<dbReference type="InterPro" id="IPR036770">
    <property type="entry name" value="Ankyrin_rpt-contain_sf"/>
</dbReference>
<organism evidence="2 3">
    <name type="scientific">Armillaria tabescens</name>
    <name type="common">Ringless honey mushroom</name>
    <name type="synonym">Agaricus tabescens</name>
    <dbReference type="NCBI Taxonomy" id="1929756"/>
    <lineage>
        <taxon>Eukaryota</taxon>
        <taxon>Fungi</taxon>
        <taxon>Dikarya</taxon>
        <taxon>Basidiomycota</taxon>
        <taxon>Agaricomycotina</taxon>
        <taxon>Agaricomycetes</taxon>
        <taxon>Agaricomycetidae</taxon>
        <taxon>Agaricales</taxon>
        <taxon>Marasmiineae</taxon>
        <taxon>Physalacriaceae</taxon>
        <taxon>Desarmillaria</taxon>
    </lineage>
</organism>
<comment type="caution">
    <text evidence="2">The sequence shown here is derived from an EMBL/GenBank/DDBJ whole genome shotgun (WGS) entry which is preliminary data.</text>
</comment>
<proteinExistence type="predicted"/>
<evidence type="ECO:0000313" key="3">
    <source>
        <dbReference type="Proteomes" id="UP001175211"/>
    </source>
</evidence>